<dbReference type="InParanoid" id="A0A369K310"/>
<dbReference type="EMBL" id="LUEZ02000010">
    <property type="protein sequence ID" value="RDB29011.1"/>
    <property type="molecule type" value="Genomic_DNA"/>
</dbReference>
<dbReference type="AlphaFoldDB" id="A0A369K310"/>
<name>A0A369K310_HYPMA</name>
<proteinExistence type="predicted"/>
<gene>
    <name evidence="3" type="ORF">Hypma_015260</name>
</gene>
<evidence type="ECO:0000256" key="1">
    <source>
        <dbReference type="SAM" id="MobiDB-lite"/>
    </source>
</evidence>
<reference evidence="3" key="1">
    <citation type="submission" date="2018-04" db="EMBL/GenBank/DDBJ databases">
        <title>Whole genome sequencing of Hypsizygus marmoreus.</title>
        <authorList>
            <person name="Choi I.-G."/>
            <person name="Min B."/>
            <person name="Kim J.-G."/>
            <person name="Kim S."/>
            <person name="Oh Y.-L."/>
            <person name="Kong W.-S."/>
            <person name="Park H."/>
            <person name="Jeong J."/>
            <person name="Song E.-S."/>
        </authorList>
    </citation>
    <scope>NUCLEOTIDE SEQUENCE [LARGE SCALE GENOMIC DNA]</scope>
    <source>
        <strain evidence="3">51987-8</strain>
    </source>
</reference>
<feature type="region of interest" description="Disordered" evidence="1">
    <location>
        <begin position="133"/>
        <end position="152"/>
    </location>
</feature>
<feature type="signal peptide" evidence="2">
    <location>
        <begin position="1"/>
        <end position="20"/>
    </location>
</feature>
<dbReference type="OrthoDB" id="3070767at2759"/>
<evidence type="ECO:0000256" key="2">
    <source>
        <dbReference type="SAM" id="SignalP"/>
    </source>
</evidence>
<evidence type="ECO:0000313" key="3">
    <source>
        <dbReference type="EMBL" id="RDB29011.1"/>
    </source>
</evidence>
<comment type="caution">
    <text evidence="3">The sequence shown here is derived from an EMBL/GenBank/DDBJ whole genome shotgun (WGS) entry which is preliminary data.</text>
</comment>
<dbReference type="Proteomes" id="UP000076154">
    <property type="component" value="Unassembled WGS sequence"/>
</dbReference>
<evidence type="ECO:0000313" key="4">
    <source>
        <dbReference type="Proteomes" id="UP000076154"/>
    </source>
</evidence>
<keyword evidence="2" id="KW-0732">Signal</keyword>
<accession>A0A369K310</accession>
<organism evidence="3 4">
    <name type="scientific">Hypsizygus marmoreus</name>
    <name type="common">White beech mushroom</name>
    <name type="synonym">Agaricus marmoreus</name>
    <dbReference type="NCBI Taxonomy" id="39966"/>
    <lineage>
        <taxon>Eukaryota</taxon>
        <taxon>Fungi</taxon>
        <taxon>Dikarya</taxon>
        <taxon>Basidiomycota</taxon>
        <taxon>Agaricomycotina</taxon>
        <taxon>Agaricomycetes</taxon>
        <taxon>Agaricomycetidae</taxon>
        <taxon>Agaricales</taxon>
        <taxon>Tricholomatineae</taxon>
        <taxon>Lyophyllaceae</taxon>
        <taxon>Hypsizygus</taxon>
    </lineage>
</organism>
<feature type="chain" id="PRO_5017000764" evidence="2">
    <location>
        <begin position="21"/>
        <end position="152"/>
    </location>
</feature>
<keyword evidence="4" id="KW-1185">Reference proteome</keyword>
<sequence>MHSVALVLSVSLVALHTTLALPVDNSGNAYTGPGGLATGGSVNGDPRPGLLGALLGGGLINVGSNNAGDGGIASSGGIGGTTPCSAKFRRWFHERPAVPSNDNNGNAYTGPGGFAEGGSVNTRPGLINIDSGNAGDAGDASSGSIGSAGFIC</sequence>
<protein>
    <submittedName>
        <fullName evidence="3">Uncharacterized protein</fullName>
    </submittedName>
</protein>